<feature type="region of interest" description="Disordered" evidence="1">
    <location>
        <begin position="76"/>
        <end position="112"/>
    </location>
</feature>
<name>A0A9D4FY54_DREPO</name>
<organism evidence="2 3">
    <name type="scientific">Dreissena polymorpha</name>
    <name type="common">Zebra mussel</name>
    <name type="synonym">Mytilus polymorpha</name>
    <dbReference type="NCBI Taxonomy" id="45954"/>
    <lineage>
        <taxon>Eukaryota</taxon>
        <taxon>Metazoa</taxon>
        <taxon>Spiralia</taxon>
        <taxon>Lophotrochozoa</taxon>
        <taxon>Mollusca</taxon>
        <taxon>Bivalvia</taxon>
        <taxon>Autobranchia</taxon>
        <taxon>Heteroconchia</taxon>
        <taxon>Euheterodonta</taxon>
        <taxon>Imparidentia</taxon>
        <taxon>Neoheterodontei</taxon>
        <taxon>Myida</taxon>
        <taxon>Dreissenoidea</taxon>
        <taxon>Dreissenidae</taxon>
        <taxon>Dreissena</taxon>
    </lineage>
</organism>
<protein>
    <submittedName>
        <fullName evidence="2">Uncharacterized protein</fullName>
    </submittedName>
</protein>
<accession>A0A9D4FY54</accession>
<keyword evidence="3" id="KW-1185">Reference proteome</keyword>
<dbReference type="EMBL" id="JAIWYP010000006">
    <property type="protein sequence ID" value="KAH3804990.1"/>
    <property type="molecule type" value="Genomic_DNA"/>
</dbReference>
<evidence type="ECO:0000313" key="2">
    <source>
        <dbReference type="EMBL" id="KAH3804990.1"/>
    </source>
</evidence>
<dbReference type="Proteomes" id="UP000828390">
    <property type="component" value="Unassembled WGS sequence"/>
</dbReference>
<proteinExistence type="predicted"/>
<sequence>MQAMRPNVTGSSNTAQEQLHMQKKQRLFNRMQLHQRDRQRGDYTDRRGDYTDRRGDYTDWRSDYTDWRGDYTDWRGGYSNAQSAASDRSANVENRRDWNARNNDYGGSKRKI</sequence>
<gene>
    <name evidence="2" type="ORF">DPMN_133282</name>
</gene>
<feature type="region of interest" description="Disordered" evidence="1">
    <location>
        <begin position="1"/>
        <end position="56"/>
    </location>
</feature>
<comment type="caution">
    <text evidence="2">The sequence shown here is derived from an EMBL/GenBank/DDBJ whole genome shotgun (WGS) entry which is preliminary data.</text>
</comment>
<evidence type="ECO:0000256" key="1">
    <source>
        <dbReference type="SAM" id="MobiDB-lite"/>
    </source>
</evidence>
<feature type="compositionally biased region" description="Basic and acidic residues" evidence="1">
    <location>
        <begin position="34"/>
        <end position="56"/>
    </location>
</feature>
<dbReference type="AlphaFoldDB" id="A0A9D4FY54"/>
<reference evidence="2" key="2">
    <citation type="submission" date="2020-11" db="EMBL/GenBank/DDBJ databases">
        <authorList>
            <person name="McCartney M.A."/>
            <person name="Auch B."/>
            <person name="Kono T."/>
            <person name="Mallez S."/>
            <person name="Becker A."/>
            <person name="Gohl D.M."/>
            <person name="Silverstein K.A.T."/>
            <person name="Koren S."/>
            <person name="Bechman K.B."/>
            <person name="Herman A."/>
            <person name="Abrahante J.E."/>
            <person name="Garbe J."/>
        </authorList>
    </citation>
    <scope>NUCLEOTIDE SEQUENCE</scope>
    <source>
        <strain evidence="2">Duluth1</strain>
        <tissue evidence="2">Whole animal</tissue>
    </source>
</reference>
<feature type="compositionally biased region" description="Polar residues" evidence="1">
    <location>
        <begin position="8"/>
        <end position="19"/>
    </location>
</feature>
<reference evidence="2" key="1">
    <citation type="journal article" date="2019" name="bioRxiv">
        <title>The Genome of the Zebra Mussel, Dreissena polymorpha: A Resource for Invasive Species Research.</title>
        <authorList>
            <person name="McCartney M.A."/>
            <person name="Auch B."/>
            <person name="Kono T."/>
            <person name="Mallez S."/>
            <person name="Zhang Y."/>
            <person name="Obille A."/>
            <person name="Becker A."/>
            <person name="Abrahante J.E."/>
            <person name="Garbe J."/>
            <person name="Badalamenti J.P."/>
            <person name="Herman A."/>
            <person name="Mangelson H."/>
            <person name="Liachko I."/>
            <person name="Sullivan S."/>
            <person name="Sone E.D."/>
            <person name="Koren S."/>
            <person name="Silverstein K.A.T."/>
            <person name="Beckman K.B."/>
            <person name="Gohl D.M."/>
        </authorList>
    </citation>
    <scope>NUCLEOTIDE SEQUENCE</scope>
    <source>
        <strain evidence="2">Duluth1</strain>
        <tissue evidence="2">Whole animal</tissue>
    </source>
</reference>
<feature type="compositionally biased region" description="Polar residues" evidence="1">
    <location>
        <begin position="79"/>
        <end position="92"/>
    </location>
</feature>
<evidence type="ECO:0000313" key="3">
    <source>
        <dbReference type="Proteomes" id="UP000828390"/>
    </source>
</evidence>